<dbReference type="Gene3D" id="3.90.550.10">
    <property type="entry name" value="Spore Coat Polysaccharide Biosynthesis Protein SpsA, Chain A"/>
    <property type="match status" value="1"/>
</dbReference>
<dbReference type="PANTHER" id="PTHR43685:SF2">
    <property type="entry name" value="GLYCOSYLTRANSFERASE 2-LIKE DOMAIN-CONTAINING PROTEIN"/>
    <property type="match status" value="1"/>
</dbReference>
<sequence>MRQAATDVNDPEVAAGPADQVSADVPATAPGVSVVIATRNRPELLAKAVQAALGQDYDGPVEVIAVFDQAEPSPDLARDDEHRSVRVTRNSRTPGLAGARNTGLGLARHPVVAFCDDDDFWTPAKLRAQVAAMAATGARASVTGIRIHYGTQVRRRTIDARVLRHDDLVRSRVTAAHPSSYVVERAVAEQAGPVDEVLPGGYGEDYDWLLRVSAITDIACVSEPMVEVLWHPGSYFTRQWDTIEEALGYLLRKHPDIAADGRGAARIHGQQAFALAALGRRRDSWSRLVTTLRENPRERRAWATMLVLARVTTADRVLHAANKVGRGI</sequence>
<evidence type="ECO:0000256" key="1">
    <source>
        <dbReference type="SAM" id="MobiDB-lite"/>
    </source>
</evidence>
<reference evidence="4" key="1">
    <citation type="journal article" date="2019" name="Int. J. Syst. Evol. Microbiol.">
        <title>The Global Catalogue of Microorganisms (GCM) 10K type strain sequencing project: providing services to taxonomists for standard genome sequencing and annotation.</title>
        <authorList>
            <consortium name="The Broad Institute Genomics Platform"/>
            <consortium name="The Broad Institute Genome Sequencing Center for Infectious Disease"/>
            <person name="Wu L."/>
            <person name="Ma J."/>
        </authorList>
    </citation>
    <scope>NUCLEOTIDE SEQUENCE [LARGE SCALE GENOMIC DNA]</scope>
    <source>
        <strain evidence="4">DFY41</strain>
    </source>
</reference>
<name>A0ABW0BL72_9ACTN</name>
<dbReference type="RefSeq" id="WP_378591487.1">
    <property type="nucleotide sequence ID" value="NZ_JBHSKD010000018.1"/>
</dbReference>
<dbReference type="EMBL" id="JBHSKD010000018">
    <property type="protein sequence ID" value="MFC5178000.1"/>
    <property type="molecule type" value="Genomic_DNA"/>
</dbReference>
<comment type="caution">
    <text evidence="3">The sequence shown here is derived from an EMBL/GenBank/DDBJ whole genome shotgun (WGS) entry which is preliminary data.</text>
</comment>
<organism evidence="3 4">
    <name type="scientific">Nocardioides taihuensis</name>
    <dbReference type="NCBI Taxonomy" id="1835606"/>
    <lineage>
        <taxon>Bacteria</taxon>
        <taxon>Bacillati</taxon>
        <taxon>Actinomycetota</taxon>
        <taxon>Actinomycetes</taxon>
        <taxon>Propionibacteriales</taxon>
        <taxon>Nocardioidaceae</taxon>
        <taxon>Nocardioides</taxon>
    </lineage>
</organism>
<feature type="region of interest" description="Disordered" evidence="1">
    <location>
        <begin position="72"/>
        <end position="101"/>
    </location>
</feature>
<evidence type="ECO:0000259" key="2">
    <source>
        <dbReference type="Pfam" id="PF00535"/>
    </source>
</evidence>
<dbReference type="SUPFAM" id="SSF53448">
    <property type="entry name" value="Nucleotide-diphospho-sugar transferases"/>
    <property type="match status" value="1"/>
</dbReference>
<feature type="region of interest" description="Disordered" evidence="1">
    <location>
        <begin position="1"/>
        <end position="23"/>
    </location>
</feature>
<evidence type="ECO:0000313" key="4">
    <source>
        <dbReference type="Proteomes" id="UP001596087"/>
    </source>
</evidence>
<dbReference type="InterPro" id="IPR001173">
    <property type="entry name" value="Glyco_trans_2-like"/>
</dbReference>
<feature type="domain" description="Glycosyltransferase 2-like" evidence="2">
    <location>
        <begin position="33"/>
        <end position="158"/>
    </location>
</feature>
<evidence type="ECO:0000313" key="3">
    <source>
        <dbReference type="EMBL" id="MFC5178000.1"/>
    </source>
</evidence>
<protein>
    <submittedName>
        <fullName evidence="3">Glycosyltransferase family 2 protein</fullName>
    </submittedName>
</protein>
<accession>A0ABW0BL72</accession>
<dbReference type="Proteomes" id="UP001596087">
    <property type="component" value="Unassembled WGS sequence"/>
</dbReference>
<keyword evidence="4" id="KW-1185">Reference proteome</keyword>
<dbReference type="Pfam" id="PF00535">
    <property type="entry name" value="Glycos_transf_2"/>
    <property type="match status" value="1"/>
</dbReference>
<gene>
    <name evidence="3" type="ORF">ACFPGP_15060</name>
</gene>
<dbReference type="InterPro" id="IPR050834">
    <property type="entry name" value="Glycosyltransf_2"/>
</dbReference>
<dbReference type="PANTHER" id="PTHR43685">
    <property type="entry name" value="GLYCOSYLTRANSFERASE"/>
    <property type="match status" value="1"/>
</dbReference>
<proteinExistence type="predicted"/>
<dbReference type="CDD" id="cd00761">
    <property type="entry name" value="Glyco_tranf_GTA_type"/>
    <property type="match status" value="1"/>
</dbReference>
<dbReference type="InterPro" id="IPR029044">
    <property type="entry name" value="Nucleotide-diphossugar_trans"/>
</dbReference>